<keyword evidence="3" id="KW-0121">Carboxypeptidase</keyword>
<dbReference type="STRING" id="1385510.GCA_000425205_00673"/>
<evidence type="ECO:0000256" key="1">
    <source>
        <dbReference type="SAM" id="Phobius"/>
    </source>
</evidence>
<dbReference type="SUPFAM" id="SSF56601">
    <property type="entry name" value="beta-lactamase/transpeptidase-like"/>
    <property type="match status" value="1"/>
</dbReference>
<dbReference type="AlphaFoldDB" id="A0A0A5GLK3"/>
<feature type="domain" description="Beta-lactamase class A catalytic" evidence="2">
    <location>
        <begin position="63"/>
        <end position="175"/>
    </location>
</feature>
<reference evidence="3 4" key="1">
    <citation type="submission" date="2013-08" db="EMBL/GenBank/DDBJ databases">
        <authorList>
            <person name="Huang J."/>
            <person name="Wang G."/>
        </authorList>
    </citation>
    <scope>NUCLEOTIDE SEQUENCE [LARGE SCALE GENOMIC DNA]</scope>
    <source>
        <strain evidence="3 4">JSM 076056</strain>
    </source>
</reference>
<dbReference type="Proteomes" id="UP000030528">
    <property type="component" value="Unassembled WGS sequence"/>
</dbReference>
<dbReference type="GO" id="GO:0046677">
    <property type="term" value="P:response to antibiotic"/>
    <property type="evidence" value="ECO:0007669"/>
    <property type="project" value="InterPro"/>
</dbReference>
<dbReference type="Gene3D" id="3.40.710.10">
    <property type="entry name" value="DD-peptidase/beta-lactamase superfamily"/>
    <property type="match status" value="1"/>
</dbReference>
<accession>A0A0A5GLK3</accession>
<dbReference type="InterPro" id="IPR045155">
    <property type="entry name" value="Beta-lactam_cat"/>
</dbReference>
<gene>
    <name evidence="3" type="ORF">N781_17465</name>
</gene>
<organism evidence="3 4">
    <name type="scientific">Pontibacillus halophilus JSM 076056 = DSM 19796</name>
    <dbReference type="NCBI Taxonomy" id="1385510"/>
    <lineage>
        <taxon>Bacteria</taxon>
        <taxon>Bacillati</taxon>
        <taxon>Bacillota</taxon>
        <taxon>Bacilli</taxon>
        <taxon>Bacillales</taxon>
        <taxon>Bacillaceae</taxon>
        <taxon>Pontibacillus</taxon>
    </lineage>
</organism>
<dbReference type="PANTHER" id="PTHR35333">
    <property type="entry name" value="BETA-LACTAMASE"/>
    <property type="match status" value="1"/>
</dbReference>
<feature type="transmembrane region" description="Helical" evidence="1">
    <location>
        <begin position="6"/>
        <end position="26"/>
    </location>
</feature>
<dbReference type="eggNOG" id="COG2367">
    <property type="taxonomic scope" value="Bacteria"/>
</dbReference>
<evidence type="ECO:0000313" key="4">
    <source>
        <dbReference type="Proteomes" id="UP000030528"/>
    </source>
</evidence>
<dbReference type="InterPro" id="IPR012338">
    <property type="entry name" value="Beta-lactam/transpept-like"/>
</dbReference>
<evidence type="ECO:0000259" key="2">
    <source>
        <dbReference type="Pfam" id="PF13354"/>
    </source>
</evidence>
<evidence type="ECO:0000313" key="3">
    <source>
        <dbReference type="EMBL" id="KGX92103.1"/>
    </source>
</evidence>
<keyword evidence="1" id="KW-0812">Transmembrane</keyword>
<sequence length="373" mass="42861">MGVLFWVIVGVLLLILTGFGISYALFHRLVRKRDPKYVHSFLHKHVSNPNVSLLIHYNDTPIAQKHSHTPLPLASTVKIMVAITYAKQAANGNVNPEEPISLKDLEVFHFPKTDGAAHQEWLASIRAIDKKDTVPLKEVAYGMMVYSSNANTDYLFSKLGKNAINRTIEELELKHHEPMYSIVGALGIPSLLLTENHTRKSALTELQKMSIKEYRKNANTVHDRWKHNPLSHTDKNELISHLHEGFRQLWSDRLPRSTTHDYVQVMKRLNQKEHYSHEVYTHLDPLLQSLMEHPGNRKWLQHAGQKSGSTEYVLAVAFYATDQEGNRTEFAFLADKLSPYEQARLSRNMNDFQLNVLKSEEFRNELIASLTNR</sequence>
<dbReference type="OrthoDB" id="975092at2"/>
<keyword evidence="1" id="KW-0472">Membrane</keyword>
<keyword evidence="3" id="KW-0645">Protease</keyword>
<name>A0A0A5GLK3_9BACI</name>
<comment type="caution">
    <text evidence="3">The sequence shown here is derived from an EMBL/GenBank/DDBJ whole genome shotgun (WGS) entry which is preliminary data.</text>
</comment>
<dbReference type="GO" id="GO:0030655">
    <property type="term" value="P:beta-lactam antibiotic catabolic process"/>
    <property type="evidence" value="ECO:0007669"/>
    <property type="project" value="InterPro"/>
</dbReference>
<dbReference type="PANTHER" id="PTHR35333:SF3">
    <property type="entry name" value="BETA-LACTAMASE-TYPE TRANSPEPTIDASE FOLD CONTAINING PROTEIN"/>
    <property type="match status" value="1"/>
</dbReference>
<protein>
    <submittedName>
        <fullName evidence="3">D-alanyl-D-alanine carboxypeptidase</fullName>
    </submittedName>
</protein>
<keyword evidence="4" id="KW-1185">Reference proteome</keyword>
<keyword evidence="3" id="KW-0378">Hydrolase</keyword>
<dbReference type="GO" id="GO:0004180">
    <property type="term" value="F:carboxypeptidase activity"/>
    <property type="evidence" value="ECO:0007669"/>
    <property type="project" value="UniProtKB-KW"/>
</dbReference>
<keyword evidence="1" id="KW-1133">Transmembrane helix</keyword>
<dbReference type="GO" id="GO:0008800">
    <property type="term" value="F:beta-lactamase activity"/>
    <property type="evidence" value="ECO:0007669"/>
    <property type="project" value="InterPro"/>
</dbReference>
<dbReference type="Pfam" id="PF13354">
    <property type="entry name" value="Beta-lactamase2"/>
    <property type="match status" value="1"/>
</dbReference>
<dbReference type="InterPro" id="IPR000871">
    <property type="entry name" value="Beta-lactam_class-A"/>
</dbReference>
<proteinExistence type="predicted"/>
<dbReference type="EMBL" id="AVPE01000007">
    <property type="protein sequence ID" value="KGX92103.1"/>
    <property type="molecule type" value="Genomic_DNA"/>
</dbReference>